<dbReference type="AlphaFoldDB" id="A0A7S0EDX6"/>
<organism evidence="2">
    <name type="scientific">Phaeocystis antarctica</name>
    <dbReference type="NCBI Taxonomy" id="33657"/>
    <lineage>
        <taxon>Eukaryota</taxon>
        <taxon>Haptista</taxon>
        <taxon>Haptophyta</taxon>
        <taxon>Prymnesiophyceae</taxon>
        <taxon>Phaeocystales</taxon>
        <taxon>Phaeocystaceae</taxon>
        <taxon>Phaeocystis</taxon>
    </lineage>
</organism>
<sequence length="230" mass="25347">MAACMALLCLVYVIAYHALFVGALVAGHLQIHGALNLTHLVLAVFSAINAWICVCEIALLVHSGAIRREYEGFNAKLGVGKLPPIFLFERASLSQIFSLRYWAVMWSTYSVLDPSYSDTTTFGFCVDVGNGVTTLLPTLLWAAGMTWPILSARLMGAMGIAMYWQELYGTVIYFFQYMFNRRFDRSPRAHVLGIVVPANGIWIACPALGIWASYQLIVSGDFSVFGQSPA</sequence>
<keyword evidence="1" id="KW-0472">Membrane</keyword>
<evidence type="ECO:0000313" key="2">
    <source>
        <dbReference type="EMBL" id="CAD8482283.1"/>
    </source>
</evidence>
<keyword evidence="1" id="KW-0812">Transmembrane</keyword>
<proteinExistence type="predicted"/>
<feature type="transmembrane region" description="Helical" evidence="1">
    <location>
        <begin position="154"/>
        <end position="179"/>
    </location>
</feature>
<feature type="transmembrane region" description="Helical" evidence="1">
    <location>
        <begin position="7"/>
        <end position="31"/>
    </location>
</feature>
<feature type="transmembrane region" description="Helical" evidence="1">
    <location>
        <begin position="191"/>
        <end position="214"/>
    </location>
</feature>
<feature type="transmembrane region" description="Helical" evidence="1">
    <location>
        <begin position="37"/>
        <end position="61"/>
    </location>
</feature>
<accession>A0A7S0EDX6</accession>
<reference evidence="2" key="1">
    <citation type="submission" date="2021-01" db="EMBL/GenBank/DDBJ databases">
        <authorList>
            <person name="Corre E."/>
            <person name="Pelletier E."/>
            <person name="Niang G."/>
            <person name="Scheremetjew M."/>
            <person name="Finn R."/>
            <person name="Kale V."/>
            <person name="Holt S."/>
            <person name="Cochrane G."/>
            <person name="Meng A."/>
            <person name="Brown T."/>
            <person name="Cohen L."/>
        </authorList>
    </citation>
    <scope>NUCLEOTIDE SEQUENCE</scope>
    <source>
        <strain evidence="2">CCMP1374</strain>
    </source>
</reference>
<evidence type="ECO:0000256" key="1">
    <source>
        <dbReference type="SAM" id="Phobius"/>
    </source>
</evidence>
<keyword evidence="1" id="KW-1133">Transmembrane helix</keyword>
<dbReference type="EMBL" id="HBEP01013227">
    <property type="protein sequence ID" value="CAD8482283.1"/>
    <property type="molecule type" value="Transcribed_RNA"/>
</dbReference>
<protein>
    <submittedName>
        <fullName evidence="2">Uncharacterized protein</fullName>
    </submittedName>
</protein>
<gene>
    <name evidence="2" type="ORF">PANT1444_LOCUS7477</name>
</gene>
<name>A0A7S0EDX6_9EUKA</name>